<feature type="transmembrane region" description="Helical" evidence="2">
    <location>
        <begin position="6"/>
        <end position="24"/>
    </location>
</feature>
<sequence>MNNKETIYIIGGGIIGCTTAFYLTKHKKFDPQKHRIIIIESNDIACAASGKAGGLLASWAFPTQLSELSFKLHQNLVQLYQGDINWDYRHVNTVNLDIDLSNYDNENKKKSKNKNKSESGTSTKNSISLPTNLNWIDPKFVTNWTQLSDKDSTAQVHPYKFTKFMLKKAMETQCVDIVYGKVEKINISDKTKETRTIRSLDYIPIAKDRKYEKYKDSLLSKALKKTIILSSQDKVIVCIGPWTSTLLHKCPIFGLRAHSITVDPLDYKIEPYALFNEIKLNTVDVFTPEIYARKHDIYICGEGDNQIQLPDPTTDVDVSQTECDKLYKYASILSPNIIGKGQILKKQACYLPVLNVATSSGPLIGETDIKRLYMASGHSCWGINNSCATGKVMSEIIFDGRAISCNVDKLDPKLYFSVD</sequence>
<protein>
    <recommendedName>
        <fullName evidence="3">FAD dependent oxidoreductase domain-containing protein</fullName>
    </recommendedName>
</protein>
<evidence type="ECO:0000313" key="4">
    <source>
        <dbReference type="EMBL" id="KAK5779153.1"/>
    </source>
</evidence>
<keyword evidence="2" id="KW-0812">Transmembrane</keyword>
<dbReference type="PROSITE" id="PS51257">
    <property type="entry name" value="PROKAR_LIPOPROTEIN"/>
    <property type="match status" value="1"/>
</dbReference>
<proteinExistence type="predicted"/>
<feature type="domain" description="FAD dependent oxidoreductase" evidence="3">
    <location>
        <begin position="7"/>
        <end position="395"/>
    </location>
</feature>
<evidence type="ECO:0000259" key="3">
    <source>
        <dbReference type="Pfam" id="PF01266"/>
    </source>
</evidence>
<dbReference type="PANTHER" id="PTHR13847:SF150">
    <property type="entry name" value="OXIDOREDUCTASE TDA3-RELATED"/>
    <property type="match status" value="1"/>
</dbReference>
<dbReference type="Pfam" id="PF01266">
    <property type="entry name" value="DAO"/>
    <property type="match status" value="1"/>
</dbReference>
<dbReference type="PANTHER" id="PTHR13847">
    <property type="entry name" value="SARCOSINE DEHYDROGENASE-RELATED"/>
    <property type="match status" value="1"/>
</dbReference>
<dbReference type="Proteomes" id="UP001306508">
    <property type="component" value="Unassembled WGS sequence"/>
</dbReference>
<dbReference type="Gene3D" id="3.50.50.60">
    <property type="entry name" value="FAD/NAD(P)-binding domain"/>
    <property type="match status" value="1"/>
</dbReference>
<dbReference type="EMBL" id="JAWIZZ010000047">
    <property type="protein sequence ID" value="KAK5779153.1"/>
    <property type="molecule type" value="Genomic_DNA"/>
</dbReference>
<dbReference type="GO" id="GO:0005770">
    <property type="term" value="C:late endosome"/>
    <property type="evidence" value="ECO:0007669"/>
    <property type="project" value="TreeGrafter"/>
</dbReference>
<name>A0AAN7WG35_9SACH</name>
<evidence type="ECO:0000313" key="5">
    <source>
        <dbReference type="Proteomes" id="UP001306508"/>
    </source>
</evidence>
<dbReference type="AlphaFoldDB" id="A0AAN7WG35"/>
<evidence type="ECO:0000256" key="1">
    <source>
        <dbReference type="SAM" id="MobiDB-lite"/>
    </source>
</evidence>
<reference evidence="5" key="1">
    <citation type="submission" date="2023-07" db="EMBL/GenBank/DDBJ databases">
        <title>A draft genome of Kazachstania heterogenica Y-27499.</title>
        <authorList>
            <person name="Donic C."/>
            <person name="Kralova J.S."/>
            <person name="Fidel L."/>
            <person name="Ben-Dor S."/>
            <person name="Jung S."/>
        </authorList>
    </citation>
    <scope>NUCLEOTIDE SEQUENCE [LARGE SCALE GENOMIC DNA]</scope>
    <source>
        <strain evidence="5">Y27499</strain>
    </source>
</reference>
<dbReference type="SUPFAM" id="SSF51971">
    <property type="entry name" value="Nucleotide-binding domain"/>
    <property type="match status" value="1"/>
</dbReference>
<feature type="region of interest" description="Disordered" evidence="1">
    <location>
        <begin position="105"/>
        <end position="125"/>
    </location>
</feature>
<dbReference type="Gene3D" id="3.30.9.10">
    <property type="entry name" value="D-Amino Acid Oxidase, subunit A, domain 2"/>
    <property type="match status" value="1"/>
</dbReference>
<keyword evidence="2" id="KW-0472">Membrane</keyword>
<keyword evidence="2" id="KW-1133">Transmembrane helix</keyword>
<gene>
    <name evidence="4" type="ORF">RI543_003038</name>
</gene>
<dbReference type="GO" id="GO:0042147">
    <property type="term" value="P:retrograde transport, endosome to Golgi"/>
    <property type="evidence" value="ECO:0007669"/>
    <property type="project" value="TreeGrafter"/>
</dbReference>
<comment type="caution">
    <text evidence="4">The sequence shown here is derived from an EMBL/GenBank/DDBJ whole genome shotgun (WGS) entry which is preliminary data.</text>
</comment>
<dbReference type="InterPro" id="IPR036188">
    <property type="entry name" value="FAD/NAD-bd_sf"/>
</dbReference>
<dbReference type="InterPro" id="IPR006076">
    <property type="entry name" value="FAD-dep_OxRdtase"/>
</dbReference>
<evidence type="ECO:0000256" key="2">
    <source>
        <dbReference type="SAM" id="Phobius"/>
    </source>
</evidence>
<dbReference type="GO" id="GO:0005829">
    <property type="term" value="C:cytosol"/>
    <property type="evidence" value="ECO:0007669"/>
    <property type="project" value="GOC"/>
</dbReference>
<keyword evidence="5" id="KW-1185">Reference proteome</keyword>
<accession>A0AAN7WG35</accession>
<organism evidence="4 5">
    <name type="scientific">Arxiozyma heterogenica</name>
    <dbReference type="NCBI Taxonomy" id="278026"/>
    <lineage>
        <taxon>Eukaryota</taxon>
        <taxon>Fungi</taxon>
        <taxon>Dikarya</taxon>
        <taxon>Ascomycota</taxon>
        <taxon>Saccharomycotina</taxon>
        <taxon>Saccharomycetes</taxon>
        <taxon>Saccharomycetales</taxon>
        <taxon>Saccharomycetaceae</taxon>
        <taxon>Arxiozyma</taxon>
    </lineage>
</organism>